<keyword evidence="3" id="KW-1185">Reference proteome</keyword>
<dbReference type="EMBL" id="JARJLG010000001">
    <property type="protein sequence ID" value="KAJ7784861.1"/>
    <property type="molecule type" value="Genomic_DNA"/>
</dbReference>
<reference evidence="2" key="1">
    <citation type="submission" date="2023-03" db="EMBL/GenBank/DDBJ databases">
        <title>Massive genome expansion in bonnet fungi (Mycena s.s.) driven by repeated elements and novel gene families across ecological guilds.</title>
        <authorList>
            <consortium name="Lawrence Berkeley National Laboratory"/>
            <person name="Harder C.B."/>
            <person name="Miyauchi S."/>
            <person name="Viragh M."/>
            <person name="Kuo A."/>
            <person name="Thoen E."/>
            <person name="Andreopoulos B."/>
            <person name="Lu D."/>
            <person name="Skrede I."/>
            <person name="Drula E."/>
            <person name="Henrissat B."/>
            <person name="Morin E."/>
            <person name="Kohler A."/>
            <person name="Barry K."/>
            <person name="LaButti K."/>
            <person name="Morin E."/>
            <person name="Salamov A."/>
            <person name="Lipzen A."/>
            <person name="Mereny Z."/>
            <person name="Hegedus B."/>
            <person name="Baldrian P."/>
            <person name="Stursova M."/>
            <person name="Weitz H."/>
            <person name="Taylor A."/>
            <person name="Grigoriev I.V."/>
            <person name="Nagy L.G."/>
            <person name="Martin F."/>
            <person name="Kauserud H."/>
        </authorList>
    </citation>
    <scope>NUCLEOTIDE SEQUENCE</scope>
    <source>
        <strain evidence="2">CBHHK188m</strain>
    </source>
</reference>
<evidence type="ECO:0000313" key="2">
    <source>
        <dbReference type="EMBL" id="KAJ7784861.1"/>
    </source>
</evidence>
<proteinExistence type="predicted"/>
<dbReference type="Proteomes" id="UP001215280">
    <property type="component" value="Unassembled WGS sequence"/>
</dbReference>
<gene>
    <name evidence="2" type="ORF">DFH07DRAFT_934857</name>
</gene>
<feature type="compositionally biased region" description="Acidic residues" evidence="1">
    <location>
        <begin position="130"/>
        <end position="149"/>
    </location>
</feature>
<comment type="caution">
    <text evidence="2">The sequence shown here is derived from an EMBL/GenBank/DDBJ whole genome shotgun (WGS) entry which is preliminary data.</text>
</comment>
<feature type="region of interest" description="Disordered" evidence="1">
    <location>
        <begin position="122"/>
        <end position="149"/>
    </location>
</feature>
<feature type="compositionally biased region" description="Basic and acidic residues" evidence="1">
    <location>
        <begin position="9"/>
        <end position="20"/>
    </location>
</feature>
<evidence type="ECO:0000256" key="1">
    <source>
        <dbReference type="SAM" id="MobiDB-lite"/>
    </source>
</evidence>
<name>A0AAD7P1R7_9AGAR</name>
<feature type="region of interest" description="Disordered" evidence="1">
    <location>
        <begin position="299"/>
        <end position="320"/>
    </location>
</feature>
<accession>A0AAD7P1R7</accession>
<feature type="compositionally biased region" description="Polar residues" evidence="1">
    <location>
        <begin position="60"/>
        <end position="69"/>
    </location>
</feature>
<dbReference type="AlphaFoldDB" id="A0AAD7P1R7"/>
<protein>
    <submittedName>
        <fullName evidence="2">Uncharacterized protein</fullName>
    </submittedName>
</protein>
<feature type="region of interest" description="Disordered" evidence="1">
    <location>
        <begin position="1"/>
        <end position="77"/>
    </location>
</feature>
<sequence>MINGPSNDSRLEAKDLRREGPSVTESTNAEEDQALAPTRPNTPEPENKAGPGANELLSGGENQTSPTSNDTEHADKRVVFKKSSPCMAEDLEKALAFSGSQGMRYRYGPAINSDVQQENQLGGRYRDAGDGDDTDTEEEQTVDGGDDADTEMDEAYATCVQRLVGFTDTHGREAETLLTAAADGKRAVRFTLSTKAVDGDVLKNRGPPVRRGLLTLKQMKSRETNRETLKRVNGGSSSLASTSATAELHSTVAPAKMLPRMNAVYAPFWVYPLGGDLTVQQLAECSKATQQPFPLKRARENEDQGGDEQPPAQRLCLLRDEPRLGRSVTYRAGTKVKRG</sequence>
<evidence type="ECO:0000313" key="3">
    <source>
        <dbReference type="Proteomes" id="UP001215280"/>
    </source>
</evidence>
<organism evidence="2 3">
    <name type="scientific">Mycena maculata</name>
    <dbReference type="NCBI Taxonomy" id="230809"/>
    <lineage>
        <taxon>Eukaryota</taxon>
        <taxon>Fungi</taxon>
        <taxon>Dikarya</taxon>
        <taxon>Basidiomycota</taxon>
        <taxon>Agaricomycotina</taxon>
        <taxon>Agaricomycetes</taxon>
        <taxon>Agaricomycetidae</taxon>
        <taxon>Agaricales</taxon>
        <taxon>Marasmiineae</taxon>
        <taxon>Mycenaceae</taxon>
        <taxon>Mycena</taxon>
    </lineage>
</organism>